<dbReference type="OMA" id="YWALEYE"/>
<dbReference type="Proteomes" id="UP000009138">
    <property type="component" value="Unassembled WGS sequence"/>
</dbReference>
<gene>
    <name evidence="2" type="ORF">RO3G_01505</name>
</gene>
<protein>
    <submittedName>
        <fullName evidence="2">Uncharacterized protein</fullName>
    </submittedName>
</protein>
<evidence type="ECO:0000313" key="3">
    <source>
        <dbReference type="Proteomes" id="UP000009138"/>
    </source>
</evidence>
<feature type="compositionally biased region" description="Polar residues" evidence="1">
    <location>
        <begin position="367"/>
        <end position="376"/>
    </location>
</feature>
<name>I1BKS1_RHIO9</name>
<dbReference type="AlphaFoldDB" id="I1BKS1"/>
<sequence length="393" mass="45516">MPNNENNQLEQLEEDAQDSIRRGVIYDRQFVAYQFEYNSKLRSLDMKEQLVELNNDVARSALDSAPGSEQQNIEKEDNSVATVIKRKALEYREKYHSLEINEKGVVSLGLNSILDVSFNFPDCQSKLFTNQEWLELRKQYRPVGYNTTEYGRIRSILQPVFQAYRQNKTFDNNWVKMYKEAKKLEKHYDPVFSPKHADIAFCIFFVMQVLSIIRYNPGLFDTAIDSSEWDFVVKFWGPITERLFQDSELRLKWGDTNLTLNDTVSETALKVDLRVANDKMKQRYNAEHDVAVLEAAEENAGNAKFIFDRFKISIENKVIIDNYLLDGALLSSVNSLQVSGLGIHFLNTTLEEPGLYPSELTEKQESIRGTWSPPRSNKSRIPPPPKNLWKSRT</sequence>
<evidence type="ECO:0000313" key="2">
    <source>
        <dbReference type="EMBL" id="EIE76801.1"/>
    </source>
</evidence>
<evidence type="ECO:0000256" key="1">
    <source>
        <dbReference type="SAM" id="MobiDB-lite"/>
    </source>
</evidence>
<dbReference type="EMBL" id="CH476732">
    <property type="protein sequence ID" value="EIE76801.1"/>
    <property type="molecule type" value="Genomic_DNA"/>
</dbReference>
<reference evidence="2 3" key="1">
    <citation type="journal article" date="2009" name="PLoS Genet.">
        <title>Genomic analysis of the basal lineage fungus Rhizopus oryzae reveals a whole-genome duplication.</title>
        <authorList>
            <person name="Ma L.-J."/>
            <person name="Ibrahim A.S."/>
            <person name="Skory C."/>
            <person name="Grabherr M.G."/>
            <person name="Burger G."/>
            <person name="Butler M."/>
            <person name="Elias M."/>
            <person name="Idnurm A."/>
            <person name="Lang B.F."/>
            <person name="Sone T."/>
            <person name="Abe A."/>
            <person name="Calvo S.E."/>
            <person name="Corrochano L.M."/>
            <person name="Engels R."/>
            <person name="Fu J."/>
            <person name="Hansberg W."/>
            <person name="Kim J.-M."/>
            <person name="Kodira C.D."/>
            <person name="Koehrsen M.J."/>
            <person name="Liu B."/>
            <person name="Miranda-Saavedra D."/>
            <person name="O'Leary S."/>
            <person name="Ortiz-Castellanos L."/>
            <person name="Poulter R."/>
            <person name="Rodriguez-Romero J."/>
            <person name="Ruiz-Herrera J."/>
            <person name="Shen Y.-Q."/>
            <person name="Zeng Q."/>
            <person name="Galagan J."/>
            <person name="Birren B.W."/>
            <person name="Cuomo C.A."/>
            <person name="Wickes B.L."/>
        </authorList>
    </citation>
    <scope>NUCLEOTIDE SEQUENCE [LARGE SCALE GENOMIC DNA]</scope>
    <source>
        <strain evidence="3">RA 99-880 / ATCC MYA-4621 / FGSC 9543 / NRRL 43880</strain>
    </source>
</reference>
<feature type="region of interest" description="Disordered" evidence="1">
    <location>
        <begin position="359"/>
        <end position="393"/>
    </location>
</feature>
<proteinExistence type="predicted"/>
<organism evidence="2 3">
    <name type="scientific">Rhizopus delemar (strain RA 99-880 / ATCC MYA-4621 / FGSC 9543 / NRRL 43880)</name>
    <name type="common">Mucormycosis agent</name>
    <name type="synonym">Rhizopus arrhizus var. delemar</name>
    <dbReference type="NCBI Taxonomy" id="246409"/>
    <lineage>
        <taxon>Eukaryota</taxon>
        <taxon>Fungi</taxon>
        <taxon>Fungi incertae sedis</taxon>
        <taxon>Mucoromycota</taxon>
        <taxon>Mucoromycotina</taxon>
        <taxon>Mucoromycetes</taxon>
        <taxon>Mucorales</taxon>
        <taxon>Mucorineae</taxon>
        <taxon>Rhizopodaceae</taxon>
        <taxon>Rhizopus</taxon>
    </lineage>
</organism>
<dbReference type="InParanoid" id="I1BKS1"/>
<dbReference type="RefSeq" id="XP_067512197.1">
    <property type="nucleotide sequence ID" value="XM_067656096.1"/>
</dbReference>
<keyword evidence="3" id="KW-1185">Reference proteome</keyword>
<dbReference type="VEuPathDB" id="FungiDB:RO3G_01505"/>
<accession>I1BKS1</accession>
<dbReference type="OrthoDB" id="2213064at2759"/>
<dbReference type="GeneID" id="93608477"/>